<protein>
    <recommendedName>
        <fullName evidence="3">PEP-CTERM protein-sorting domain-containing protein</fullName>
    </recommendedName>
</protein>
<comment type="caution">
    <text evidence="1">The sequence shown here is derived from an EMBL/GenBank/DDBJ whole genome shotgun (WGS) entry which is preliminary data.</text>
</comment>
<evidence type="ECO:0008006" key="3">
    <source>
        <dbReference type="Google" id="ProtNLM"/>
    </source>
</evidence>
<proteinExistence type="predicted"/>
<keyword evidence="2" id="KW-1185">Reference proteome</keyword>
<accession>A0ABR9CYT4</accession>
<reference evidence="1 2" key="1">
    <citation type="submission" date="2020-09" db="EMBL/GenBank/DDBJ databases">
        <title>Methylomonas albis sp. nov. and Methylomonas fluvii sp. nov.: Two cold-adapted methanotrophs from the River Elbe and an amended description of Methylovulum psychrotolerans strain Eb1.</title>
        <authorList>
            <person name="Bussmann I.K."/>
            <person name="Klings K.-W."/>
            <person name="Warnstedt J."/>
            <person name="Hoppert M."/>
            <person name="Saborowski A."/>
            <person name="Horn F."/>
            <person name="Liebner S."/>
        </authorList>
    </citation>
    <scope>NUCLEOTIDE SEQUENCE [LARGE SCALE GENOMIC DNA]</scope>
    <source>
        <strain evidence="1 2">EbA</strain>
    </source>
</reference>
<dbReference type="Proteomes" id="UP000652176">
    <property type="component" value="Unassembled WGS sequence"/>
</dbReference>
<evidence type="ECO:0000313" key="2">
    <source>
        <dbReference type="Proteomes" id="UP000652176"/>
    </source>
</evidence>
<sequence>MNNSKHTAWPIAPIIKIILGLAITLSAPQAYAELNAYAGVVGGGGSIAQGCTSYSPAFSGIFTFGGVSVPVGGIGPCGYSGGVSSVSAATGPLTYTKSLSPVSLGNPGSGYFDGKGDSIANYGKLSASAHAAISGGIPGYPTGGLFESTGAAQFSDTLTASSSQVADLSNGFVRYQFAVDGSLTSLGTPAPYFFGENYAVLDVQNQGGPLYEVLNAHARRGDLSTISNTTPPAGWTAGIGSLSGSSTFYSLDLPIVWDQPWSVQIGLLAWAHGTADSSLTAKLTGIELFDINHQQITNFTLNAASGTHYLTSVPLPPSVLLMLSGLIAVAMRSRCSSAFGRRSTT</sequence>
<evidence type="ECO:0000313" key="1">
    <source>
        <dbReference type="EMBL" id="MBD9356044.1"/>
    </source>
</evidence>
<dbReference type="RefSeq" id="WP_192374436.1">
    <property type="nucleotide sequence ID" value="NZ_CAJHIV010000001.1"/>
</dbReference>
<organism evidence="1 2">
    <name type="scientific">Methylomonas albis</name>
    <dbReference type="NCBI Taxonomy" id="1854563"/>
    <lineage>
        <taxon>Bacteria</taxon>
        <taxon>Pseudomonadati</taxon>
        <taxon>Pseudomonadota</taxon>
        <taxon>Gammaproteobacteria</taxon>
        <taxon>Methylococcales</taxon>
        <taxon>Methylococcaceae</taxon>
        <taxon>Methylomonas</taxon>
    </lineage>
</organism>
<gene>
    <name evidence="1" type="ORF">IE877_09100</name>
</gene>
<name>A0ABR9CYT4_9GAMM</name>
<dbReference type="EMBL" id="JACXSS010000001">
    <property type="protein sequence ID" value="MBD9356044.1"/>
    <property type="molecule type" value="Genomic_DNA"/>
</dbReference>